<accession>A0A2M8Q708</accession>
<dbReference type="EMBL" id="PGTN01000934">
    <property type="protein sequence ID" value="PJF45597.1"/>
    <property type="molecule type" value="Genomic_DNA"/>
</dbReference>
<evidence type="ECO:0000256" key="3">
    <source>
        <dbReference type="ARBA" id="ARBA00022723"/>
    </source>
</evidence>
<keyword evidence="6 10" id="KW-0464">Manganese</keyword>
<feature type="binding site" evidence="10">
    <location>
        <position position="69"/>
    </location>
    <ligand>
        <name>Mn(2+)</name>
        <dbReference type="ChEBI" id="CHEBI:29035"/>
    </ligand>
</feature>
<keyword evidence="4 12" id="KW-0378">Hydrolase</keyword>
<evidence type="ECO:0000256" key="5">
    <source>
        <dbReference type="ARBA" id="ARBA00023027"/>
    </source>
</evidence>
<dbReference type="GO" id="GO:0046872">
    <property type="term" value="F:metal ion binding"/>
    <property type="evidence" value="ECO:0007669"/>
    <property type="project" value="UniProtKB-KW"/>
</dbReference>
<comment type="cofactor">
    <cofactor evidence="1">
        <name>Mn(2+)</name>
        <dbReference type="ChEBI" id="CHEBI:29035"/>
    </cofactor>
</comment>
<dbReference type="Pfam" id="PF02056">
    <property type="entry name" value="Glyco_hydro_4"/>
    <property type="match status" value="1"/>
</dbReference>
<evidence type="ECO:0000256" key="8">
    <source>
        <dbReference type="ARBA" id="ARBA00023295"/>
    </source>
</evidence>
<evidence type="ECO:0000256" key="12">
    <source>
        <dbReference type="RuleBase" id="RU361152"/>
    </source>
</evidence>
<dbReference type="Pfam" id="PF11975">
    <property type="entry name" value="Glyco_hydro_4C"/>
    <property type="match status" value="1"/>
</dbReference>
<gene>
    <name evidence="14" type="ORF">CUN48_18075</name>
</gene>
<evidence type="ECO:0000256" key="6">
    <source>
        <dbReference type="ARBA" id="ARBA00023211"/>
    </source>
</evidence>
<keyword evidence="8 12" id="KW-0326">Glycosidase</keyword>
<evidence type="ECO:0000313" key="15">
    <source>
        <dbReference type="Proteomes" id="UP000230790"/>
    </source>
</evidence>
<feature type="site" description="Increases basicity of active site Tyr" evidence="11">
    <location>
        <position position="10"/>
    </location>
</feature>
<keyword evidence="5 12" id="KW-0520">NAD</keyword>
<dbReference type="GO" id="GO:0004553">
    <property type="term" value="F:hydrolase activity, hydrolyzing O-glycosyl compounds"/>
    <property type="evidence" value="ECO:0007669"/>
    <property type="project" value="InterPro"/>
</dbReference>
<evidence type="ECO:0000259" key="13">
    <source>
        <dbReference type="Pfam" id="PF11975"/>
    </source>
</evidence>
<reference evidence="14 15" key="1">
    <citation type="submission" date="2017-11" db="EMBL/GenBank/DDBJ databases">
        <title>Evolution of Phototrophy in the Chloroflexi Phylum Driven by Horizontal Gene Transfer.</title>
        <authorList>
            <person name="Ward L.M."/>
            <person name="Hemp J."/>
            <person name="Shih P.M."/>
            <person name="Mcglynn S.E."/>
            <person name="Fischer W."/>
        </authorList>
    </citation>
    <scope>NUCLEOTIDE SEQUENCE [LARGE SCALE GENOMIC DNA]</scope>
    <source>
        <strain evidence="14">JP3_7</strain>
    </source>
</reference>
<comment type="cofactor">
    <cofactor evidence="12">
        <name>NAD(+)</name>
        <dbReference type="ChEBI" id="CHEBI:57540"/>
    </cofactor>
    <text evidence="12">Binds 1 NAD(+) per subunit.</text>
</comment>
<keyword evidence="3 10" id="KW-0479">Metal-binding</keyword>
<sequence length="139" mass="15464">KYGVEQCVGDTLGPGGVFRALRTIPVLLDLCDELDELAPDALLLNYVNPMAANCWAIADGTGRPHVGLCHSVQGTSEMLASWIGVPYEEVNFVCAGINHQAFFLEFRRGKEDLYPLLWQAIERPEIIAQEPVRTDLMKY</sequence>
<organism evidence="14 15">
    <name type="scientific">Candidatus Thermofonsia Clade 3 bacterium</name>
    <dbReference type="NCBI Taxonomy" id="2364212"/>
    <lineage>
        <taxon>Bacteria</taxon>
        <taxon>Bacillati</taxon>
        <taxon>Chloroflexota</taxon>
        <taxon>Candidatus Thermofontia</taxon>
        <taxon>Candidatus Thermofonsia Clade 3</taxon>
    </lineage>
</organism>
<feature type="domain" description="Glycosyl hydrolase family 4 C-terminal" evidence="13">
    <location>
        <begin position="94"/>
        <end position="138"/>
    </location>
</feature>
<comment type="similarity">
    <text evidence="2 12">Belongs to the glycosyl hydrolase 4 family.</text>
</comment>
<dbReference type="AlphaFoldDB" id="A0A2M8Q708"/>
<evidence type="ECO:0000256" key="4">
    <source>
        <dbReference type="ARBA" id="ARBA00022801"/>
    </source>
</evidence>
<dbReference type="InterPro" id="IPR053715">
    <property type="entry name" value="GH4_Enzyme_sf"/>
</dbReference>
<feature type="non-terminal residue" evidence="14">
    <location>
        <position position="139"/>
    </location>
</feature>
<dbReference type="InterPro" id="IPR015955">
    <property type="entry name" value="Lactate_DH/Glyco_Ohase_4_C"/>
</dbReference>
<keyword evidence="10" id="KW-0170">Cobalt</keyword>
<comment type="caution">
    <text evidence="14">The sequence shown here is derived from an EMBL/GenBank/DDBJ whole genome shotgun (WGS) entry which is preliminary data.</text>
</comment>
<dbReference type="Gene3D" id="3.90.1820.10">
    <property type="entry name" value="AglA-like glucosidase"/>
    <property type="match status" value="1"/>
</dbReference>
<evidence type="ECO:0000313" key="14">
    <source>
        <dbReference type="EMBL" id="PJF45597.1"/>
    </source>
</evidence>
<dbReference type="InterPro" id="IPR001088">
    <property type="entry name" value="Glyco_hydro_4"/>
</dbReference>
<protein>
    <submittedName>
        <fullName evidence="14">Alpha-glucosidase/alpha-galactosidase</fullName>
    </submittedName>
</protein>
<dbReference type="GO" id="GO:0005975">
    <property type="term" value="P:carbohydrate metabolic process"/>
    <property type="evidence" value="ECO:0007669"/>
    <property type="project" value="InterPro"/>
</dbReference>
<feature type="non-terminal residue" evidence="14">
    <location>
        <position position="1"/>
    </location>
</feature>
<keyword evidence="10" id="KW-0533">Nickel</keyword>
<dbReference type="InterPro" id="IPR036291">
    <property type="entry name" value="NAD(P)-bd_dom_sf"/>
</dbReference>
<evidence type="ECO:0000256" key="2">
    <source>
        <dbReference type="ARBA" id="ARBA00010141"/>
    </source>
</evidence>
<dbReference type="PANTHER" id="PTHR32092:SF6">
    <property type="entry name" value="ALPHA-GALACTOSIDASE"/>
    <property type="match status" value="1"/>
</dbReference>
<dbReference type="SUPFAM" id="SSF51735">
    <property type="entry name" value="NAD(P)-binding Rossmann-fold domains"/>
    <property type="match status" value="1"/>
</dbReference>
<evidence type="ECO:0000256" key="7">
    <source>
        <dbReference type="ARBA" id="ARBA00023277"/>
    </source>
</evidence>
<evidence type="ECO:0000256" key="1">
    <source>
        <dbReference type="ARBA" id="ARBA00001936"/>
    </source>
</evidence>
<dbReference type="Proteomes" id="UP000230790">
    <property type="component" value="Unassembled WGS sequence"/>
</dbReference>
<feature type="binding site" evidence="10">
    <location>
        <position position="99"/>
    </location>
    <ligand>
        <name>Mn(2+)</name>
        <dbReference type="ChEBI" id="CHEBI:29035"/>
    </ligand>
</feature>
<keyword evidence="10" id="KW-0408">Iron</keyword>
<evidence type="ECO:0000256" key="9">
    <source>
        <dbReference type="PIRSR" id="PIRSR601088-2"/>
    </source>
</evidence>
<keyword evidence="7" id="KW-0119">Carbohydrate metabolism</keyword>
<dbReference type="GO" id="GO:0016616">
    <property type="term" value="F:oxidoreductase activity, acting on the CH-OH group of donors, NAD or NADP as acceptor"/>
    <property type="evidence" value="ECO:0007669"/>
    <property type="project" value="InterPro"/>
</dbReference>
<dbReference type="SUPFAM" id="SSF56327">
    <property type="entry name" value="LDH C-terminal domain-like"/>
    <property type="match status" value="1"/>
</dbReference>
<proteinExistence type="inferred from homology"/>
<evidence type="ECO:0000256" key="10">
    <source>
        <dbReference type="PIRSR" id="PIRSR601088-3"/>
    </source>
</evidence>
<dbReference type="PRINTS" id="PR00732">
    <property type="entry name" value="GLHYDRLASE4"/>
</dbReference>
<feature type="binding site" evidence="9">
    <location>
        <position position="48"/>
    </location>
    <ligand>
        <name>substrate</name>
    </ligand>
</feature>
<name>A0A2M8Q708_9CHLR</name>
<evidence type="ECO:0000256" key="11">
    <source>
        <dbReference type="PIRSR" id="PIRSR601088-4"/>
    </source>
</evidence>
<dbReference type="InterPro" id="IPR022616">
    <property type="entry name" value="Glyco_hydro_4_C"/>
</dbReference>
<dbReference type="PANTHER" id="PTHR32092">
    <property type="entry name" value="6-PHOSPHO-BETA-GLUCOSIDASE-RELATED"/>
    <property type="match status" value="1"/>
</dbReference>